<protein>
    <submittedName>
        <fullName evidence="1">Uncharacterized protein</fullName>
    </submittedName>
</protein>
<organism evidence="1">
    <name type="scientific">viral metagenome</name>
    <dbReference type="NCBI Taxonomy" id="1070528"/>
    <lineage>
        <taxon>unclassified sequences</taxon>
        <taxon>metagenomes</taxon>
        <taxon>organismal metagenomes</taxon>
    </lineage>
</organism>
<dbReference type="EMBL" id="MN739140">
    <property type="protein sequence ID" value="QHS90479.1"/>
    <property type="molecule type" value="Genomic_DNA"/>
</dbReference>
<evidence type="ECO:0000313" key="1">
    <source>
        <dbReference type="EMBL" id="QHS90479.1"/>
    </source>
</evidence>
<dbReference type="AlphaFoldDB" id="A0A6C0BFW8"/>
<sequence length="392" mass="46077">MECNKVITIPQYTGTCWFNAILMTVFFSQYMRNVLMTKESNWKMPLKTRKLFRDILKRRYTVFEMKQQAYMFFQVITPEYILKQLHKERPDIFNFNPSEREGYFNTLYLEKLLTYLDIKDILQIDAVEQPNGKINLYLSNVYNNYTIMTATKKRKARYVTKYLLKSLDKNAFMKEYEVVSIRFVQSEKHDKANLIKTDMTMENFFTNGFVYNNTEYVHDSLLLTNFNIYECHKGHDICGVTCGNERFMYNGWLRHTRDAAMQKTTKTTGANNTYPCELMKYDWLSNQPDFCLNPSMCKLDNIDTNKELKRNVCFNISKGPRTYLMVNKKFMFNEVDVPSVTTALAIDPQEKQEEKVKKTKGKECPQGKIVNPATGRCVKIDGAIGKKILSKK</sequence>
<reference evidence="1" key="1">
    <citation type="journal article" date="2020" name="Nature">
        <title>Giant virus diversity and host interactions through global metagenomics.</title>
        <authorList>
            <person name="Schulz F."/>
            <person name="Roux S."/>
            <person name="Paez-Espino D."/>
            <person name="Jungbluth S."/>
            <person name="Walsh D.A."/>
            <person name="Denef V.J."/>
            <person name="McMahon K.D."/>
            <person name="Konstantinidis K.T."/>
            <person name="Eloe-Fadrosh E.A."/>
            <person name="Kyrpides N.C."/>
            <person name="Woyke T."/>
        </authorList>
    </citation>
    <scope>NUCLEOTIDE SEQUENCE</scope>
    <source>
        <strain evidence="1">GVMAG-M-3300010354-11</strain>
    </source>
</reference>
<proteinExistence type="predicted"/>
<accession>A0A6C0BFW8</accession>
<name>A0A6C0BFW8_9ZZZZ</name>